<evidence type="ECO:0000256" key="1">
    <source>
        <dbReference type="SAM" id="Coils"/>
    </source>
</evidence>
<dbReference type="Proteomes" id="UP000749471">
    <property type="component" value="Unassembled WGS sequence"/>
</dbReference>
<evidence type="ECO:0000313" key="5">
    <source>
        <dbReference type="Proteomes" id="UP000749471"/>
    </source>
</evidence>
<protein>
    <submittedName>
        <fullName evidence="4">PadR family transcriptional regulator</fullName>
    </submittedName>
</protein>
<gene>
    <name evidence="4" type="ORF">KQI42_08610</name>
</gene>
<evidence type="ECO:0000259" key="2">
    <source>
        <dbReference type="Pfam" id="PF03551"/>
    </source>
</evidence>
<dbReference type="InterPro" id="IPR018309">
    <property type="entry name" value="Tscrpt_reg_PadR_C"/>
</dbReference>
<feature type="coiled-coil region" evidence="1">
    <location>
        <begin position="109"/>
        <end position="140"/>
    </location>
</feature>
<dbReference type="Pfam" id="PF10400">
    <property type="entry name" value="Vir_act_alpha_C"/>
    <property type="match status" value="1"/>
</dbReference>
<evidence type="ECO:0000259" key="3">
    <source>
        <dbReference type="Pfam" id="PF10400"/>
    </source>
</evidence>
<comment type="caution">
    <text evidence="4">The sequence shown here is derived from an EMBL/GenBank/DDBJ whole genome shotgun (WGS) entry which is preliminary data.</text>
</comment>
<evidence type="ECO:0000313" key="4">
    <source>
        <dbReference type="EMBL" id="MBU5438066.1"/>
    </source>
</evidence>
<proteinExistence type="predicted"/>
<dbReference type="EMBL" id="JAHLPM010000006">
    <property type="protein sequence ID" value="MBU5438066.1"/>
    <property type="molecule type" value="Genomic_DNA"/>
</dbReference>
<organism evidence="4 5">
    <name type="scientific">Tissierella simiarum</name>
    <dbReference type="NCBI Taxonomy" id="2841534"/>
    <lineage>
        <taxon>Bacteria</taxon>
        <taxon>Bacillati</taxon>
        <taxon>Bacillota</taxon>
        <taxon>Tissierellia</taxon>
        <taxon>Tissierellales</taxon>
        <taxon>Tissierellaceae</taxon>
        <taxon>Tissierella</taxon>
    </lineage>
</organism>
<dbReference type="RefSeq" id="WP_216518841.1">
    <property type="nucleotide sequence ID" value="NZ_JAHLPM010000006.1"/>
</dbReference>
<name>A0ABS6E6A3_9FIRM</name>
<accession>A0ABS6E6A3</accession>
<keyword evidence="5" id="KW-1185">Reference proteome</keyword>
<dbReference type="InterPro" id="IPR005149">
    <property type="entry name" value="Tscrpt_reg_PadR_N"/>
</dbReference>
<feature type="domain" description="Transcription regulator PadR C-terminal" evidence="3">
    <location>
        <begin position="95"/>
        <end position="170"/>
    </location>
</feature>
<reference evidence="4 5" key="1">
    <citation type="submission" date="2021-06" db="EMBL/GenBank/DDBJ databases">
        <authorList>
            <person name="Sun Q."/>
            <person name="Li D."/>
        </authorList>
    </citation>
    <scope>NUCLEOTIDE SEQUENCE [LARGE SCALE GENOMIC DNA]</scope>
    <source>
        <strain evidence="4 5">MSJ-40</strain>
    </source>
</reference>
<feature type="domain" description="Transcription regulator PadR N-terminal" evidence="2">
    <location>
        <begin position="9"/>
        <end position="78"/>
    </location>
</feature>
<dbReference type="PANTHER" id="PTHR43252:SF6">
    <property type="entry name" value="NEGATIVE TRANSCRIPTION REGULATOR PADR"/>
    <property type="match status" value="1"/>
</dbReference>
<sequence>MIKVIKFIILGFLTYKELTGYDIKQIMAQSTSNFMNASFGSIYPALNKLENDGLISSKKVIENGKYKKIYTINETGEDIFIKWLEEPIDFMRSYEDILVKIFFYEKLPKEKASKLIEQLIEDVNKKLEELEKLETEIKCEAGYFEMSTLYFGIDHLKFMVGWYEKFLDDLNKSGR</sequence>
<dbReference type="Pfam" id="PF03551">
    <property type="entry name" value="PadR"/>
    <property type="match status" value="1"/>
</dbReference>
<keyword evidence="1" id="KW-0175">Coiled coil</keyword>
<dbReference type="PANTHER" id="PTHR43252">
    <property type="entry name" value="TRANSCRIPTIONAL REGULATOR YQJI"/>
    <property type="match status" value="1"/>
</dbReference>